<gene>
    <name evidence="2" type="ORF">UX47_C0004G0053</name>
</gene>
<feature type="transmembrane region" description="Helical" evidence="1">
    <location>
        <begin position="37"/>
        <end position="59"/>
    </location>
</feature>
<protein>
    <submittedName>
        <fullName evidence="2">Uncharacterized protein</fullName>
    </submittedName>
</protein>
<evidence type="ECO:0000313" key="3">
    <source>
        <dbReference type="Proteomes" id="UP000034794"/>
    </source>
</evidence>
<dbReference type="AlphaFoldDB" id="A0A0G1RTW1"/>
<comment type="caution">
    <text evidence="2">The sequence shown here is derived from an EMBL/GenBank/DDBJ whole genome shotgun (WGS) entry which is preliminary data.</text>
</comment>
<name>A0A0G1RTW1_9BACT</name>
<keyword evidence="1" id="KW-0472">Membrane</keyword>
<accession>A0A0G1RTW1</accession>
<keyword evidence="1" id="KW-0812">Transmembrane</keyword>
<evidence type="ECO:0000256" key="1">
    <source>
        <dbReference type="SAM" id="Phobius"/>
    </source>
</evidence>
<keyword evidence="1" id="KW-1133">Transmembrane helix</keyword>
<evidence type="ECO:0000313" key="2">
    <source>
        <dbReference type="EMBL" id="KKU33408.1"/>
    </source>
</evidence>
<dbReference type="Proteomes" id="UP000034794">
    <property type="component" value="Unassembled WGS sequence"/>
</dbReference>
<feature type="transmembrane region" description="Helical" evidence="1">
    <location>
        <begin position="6"/>
        <end position="25"/>
    </location>
</feature>
<proteinExistence type="predicted"/>
<reference evidence="2 3" key="1">
    <citation type="journal article" date="2015" name="Nature">
        <title>rRNA introns, odd ribosomes, and small enigmatic genomes across a large radiation of phyla.</title>
        <authorList>
            <person name="Brown C.T."/>
            <person name="Hug L.A."/>
            <person name="Thomas B.C."/>
            <person name="Sharon I."/>
            <person name="Castelle C.J."/>
            <person name="Singh A."/>
            <person name="Wilkins M.J."/>
            <person name="Williams K.H."/>
            <person name="Banfield J.F."/>
        </authorList>
    </citation>
    <scope>NUCLEOTIDE SEQUENCE [LARGE SCALE GENOMIC DNA]</scope>
</reference>
<organism evidence="2 3">
    <name type="scientific">Candidatus Collierbacteria bacterium GW2011_GWA2_46_26</name>
    <dbReference type="NCBI Taxonomy" id="1618381"/>
    <lineage>
        <taxon>Bacteria</taxon>
        <taxon>Candidatus Collieribacteriota</taxon>
    </lineage>
</organism>
<sequence>MVSELALLIAVLYFLVLVLSSYIIAKSNDSTTKSFGMFLGFVVNIAYGFTMGVLGIIFLAPIINILWLLIPAIAGNVIGYMLGRLDR</sequence>
<feature type="transmembrane region" description="Helical" evidence="1">
    <location>
        <begin position="65"/>
        <end position="83"/>
    </location>
</feature>
<dbReference type="EMBL" id="LCMI01000004">
    <property type="protein sequence ID" value="KKU33408.1"/>
    <property type="molecule type" value="Genomic_DNA"/>
</dbReference>